<dbReference type="GO" id="GO:0005524">
    <property type="term" value="F:ATP binding"/>
    <property type="evidence" value="ECO:0007669"/>
    <property type="project" value="UniProtKB-KW"/>
</dbReference>
<evidence type="ECO:0000256" key="1">
    <source>
        <dbReference type="ARBA" id="ARBA00010728"/>
    </source>
</evidence>
<feature type="compositionally biased region" description="Basic and acidic residues" evidence="10">
    <location>
        <begin position="484"/>
        <end position="503"/>
    </location>
</feature>
<dbReference type="SUPFAM" id="SSF48452">
    <property type="entry name" value="TPR-like"/>
    <property type="match status" value="1"/>
</dbReference>
<dbReference type="AlphaFoldDB" id="A0A484G6X2"/>
<dbReference type="SUPFAM" id="SSF46589">
    <property type="entry name" value="tRNA-binding arm"/>
    <property type="match status" value="1"/>
</dbReference>
<keyword evidence="5" id="KW-0067">ATP-binding</keyword>
<dbReference type="EC" id="6.1.1.11" evidence="2"/>
<dbReference type="Pfam" id="PF10516">
    <property type="entry name" value="SHNi-TPR"/>
    <property type="match status" value="1"/>
</dbReference>
<organism evidence="12 13">
    <name type="scientific">Colletotrichum orbiculare (strain 104-T / ATCC 96160 / CBS 514.97 / LARS 414 / MAFF 240422)</name>
    <name type="common">Cucumber anthracnose fungus</name>
    <name type="synonym">Colletotrichum lagenarium</name>
    <dbReference type="NCBI Taxonomy" id="1213857"/>
    <lineage>
        <taxon>Eukaryota</taxon>
        <taxon>Fungi</taxon>
        <taxon>Dikarya</taxon>
        <taxon>Ascomycota</taxon>
        <taxon>Pezizomycotina</taxon>
        <taxon>Sordariomycetes</taxon>
        <taxon>Hypocreomycetidae</taxon>
        <taxon>Glomerellales</taxon>
        <taxon>Glomerellaceae</taxon>
        <taxon>Colletotrichum</taxon>
        <taxon>Colletotrichum orbiculare species complex</taxon>
    </lineage>
</organism>
<keyword evidence="13" id="KW-1185">Reference proteome</keyword>
<evidence type="ECO:0000313" key="13">
    <source>
        <dbReference type="Proteomes" id="UP000014480"/>
    </source>
</evidence>
<sequence length="998" mass="110567">MADATEQPTTVAEVPAVAAPAAEAPVANLETAQDAPVQQETPAIAGGEESEEDINSKKVTLADMAAKGTALYAKKQYEEAAECFTKAAELQDEINGEMHPSNAEILFLYGRSVFKVGQSKSDVLGGKGSGEKVDKSKPKAPKKAPAAAPTDAPTQTEAERITEEGVAIAAAEVTSTKAEDKGEEKKPLFQFTGDENFDESDEGEAEGEDEEEEEDDLAIAFNVLDVARLLYTRQLEELEKEEPNGKAQEQVDGEKLSIKHVKERLADTHDLLAEISLENERYPAAIEDSRKSLKYKKDLYTSDSEIIAEAHFKLSLALEFASVTTTQEEGEKADSKPFDEKLREEAANELEAAINSTKLKLQNKEVELATMASPEDNEVTRATITDVKDMIADMEQRLVELRKPPIDVNAALADAGGEVMGGIFGAALGESAEQTNARIEEAKKTATDLTGLVRKKAKEEPKPAETAAEEPKTVEAPVIADESNGTKRKAEEPAEADESKKTKVEEAAAQAQVYCKLTCSIPIKDPALAISLSLQHRKPNIMLDLQDFIKERGGDPDKIRESQRRRHAPVEAVDEVIALWDDHRKTQYAATQIGTEINATQKEIGMKKKNKENADDLLKKKEDLQKQKKDKEDEATAKLVTLNAKAKSIGNYVHESVPVSDNEDNNVTVREWKPEAGLAPKTEQTLSHHQIVTRLAGYDSERAIKLVGHRGYCLTGYGLFLNQALINYGLEFLFKKGYTPNQPPFFMNRSQMAKTAQLEDFDEELYKVTGDGEEKYLIATSEQPLSALHSEEWIQGAQLPIKYAGYSTCFRKEAGKHGKEAWGLFRVHQFEKIEQFVFCKPEDSWKHFDEMIAASEEFYQSLGLPYRVVSIVSGALNNAAAKKYDLEAWFPFQEEYKELVSCSNCTDYQTRELEVRYGVKKAKEAPGGGRKEYVHALNATLCATERTLCCIMENYQTPDGFKVPEVLRKYIPGQPEFLPYVAELPKEITVVAGQKKKN</sequence>
<dbReference type="OrthoDB" id="10264585at2759"/>
<keyword evidence="3 12" id="KW-0436">Ligase</keyword>
<evidence type="ECO:0000313" key="12">
    <source>
        <dbReference type="EMBL" id="TDZ25871.1"/>
    </source>
</evidence>
<dbReference type="EMBL" id="AMCV02000001">
    <property type="protein sequence ID" value="TDZ25871.1"/>
    <property type="molecule type" value="Genomic_DNA"/>
</dbReference>
<comment type="similarity">
    <text evidence="1">Belongs to the class-II aminoacyl-tRNA synthetase family. Type-1 seryl-tRNA synthetase subfamily.</text>
</comment>
<dbReference type="InterPro" id="IPR006195">
    <property type="entry name" value="aa-tRNA-synth_II"/>
</dbReference>
<dbReference type="PANTHER" id="PTHR11778">
    <property type="entry name" value="SERYL-TRNA SYNTHETASE"/>
    <property type="match status" value="1"/>
</dbReference>
<feature type="compositionally biased region" description="Basic and acidic residues" evidence="10">
    <location>
        <begin position="177"/>
        <end position="187"/>
    </location>
</feature>
<protein>
    <recommendedName>
        <fullName evidence="2">serine--tRNA ligase</fullName>
        <ecNumber evidence="2">6.1.1.11</ecNumber>
    </recommendedName>
    <alternativeName>
        <fullName evidence="8">Seryl-tRNA synthetase</fullName>
    </alternativeName>
    <alternativeName>
        <fullName evidence="9">Seryl-tRNA(Ser) synthetase</fullName>
    </alternativeName>
</protein>
<dbReference type="Gene3D" id="1.25.40.10">
    <property type="entry name" value="Tetratricopeptide repeat domain"/>
    <property type="match status" value="2"/>
</dbReference>
<feature type="domain" description="Aminoacyl-transfer RNA synthetases class-II family profile" evidence="11">
    <location>
        <begin position="731"/>
        <end position="972"/>
    </location>
</feature>
<evidence type="ECO:0000256" key="4">
    <source>
        <dbReference type="ARBA" id="ARBA00022741"/>
    </source>
</evidence>
<feature type="region of interest" description="Disordered" evidence="10">
    <location>
        <begin position="22"/>
        <end position="56"/>
    </location>
</feature>
<feature type="compositionally biased region" description="Basic and acidic residues" evidence="10">
    <location>
        <begin position="611"/>
        <end position="633"/>
    </location>
</feature>
<dbReference type="PRINTS" id="PR00981">
    <property type="entry name" value="TRNASYNTHSER"/>
</dbReference>
<reference evidence="13" key="1">
    <citation type="journal article" date="2013" name="New Phytol.">
        <title>Comparative genomic and transcriptomic analyses reveal the hemibiotrophic stage shift of Colletotrichum fungi.</title>
        <authorList>
            <person name="Gan P."/>
            <person name="Ikeda K."/>
            <person name="Irieda H."/>
            <person name="Narusaka M."/>
            <person name="O'Connell R.J."/>
            <person name="Narusaka Y."/>
            <person name="Takano Y."/>
            <person name="Kubo Y."/>
            <person name="Shirasu K."/>
        </authorList>
    </citation>
    <scope>NUCLEOTIDE SEQUENCE [LARGE SCALE GENOMIC DNA]</scope>
    <source>
        <strain evidence="13">104-T / ATCC 96160 / CBS 514.97 / LARS 414 / MAFF 240422</strain>
    </source>
</reference>
<name>A0A484G6X2_COLOR</name>
<evidence type="ECO:0000256" key="8">
    <source>
        <dbReference type="ARBA" id="ARBA00031113"/>
    </source>
</evidence>
<dbReference type="InterPro" id="IPR002317">
    <property type="entry name" value="Ser-tRNA-ligase_type_1"/>
</dbReference>
<dbReference type="InterPro" id="IPR002314">
    <property type="entry name" value="aa-tRNA-synt_IIb"/>
</dbReference>
<dbReference type="InterPro" id="IPR042103">
    <property type="entry name" value="SerRS_1_N_sf"/>
</dbReference>
<keyword evidence="7" id="KW-0030">Aminoacyl-tRNA synthetase</keyword>
<dbReference type="InterPro" id="IPR011990">
    <property type="entry name" value="TPR-like_helical_dom_sf"/>
</dbReference>
<dbReference type="Pfam" id="PF02403">
    <property type="entry name" value="Seryl_tRNA_N"/>
    <property type="match status" value="1"/>
</dbReference>
<dbReference type="STRING" id="1213857.A0A484G6X2"/>
<evidence type="ECO:0000256" key="2">
    <source>
        <dbReference type="ARBA" id="ARBA00012840"/>
    </source>
</evidence>
<keyword evidence="6" id="KW-0648">Protein biosynthesis</keyword>
<dbReference type="InterPro" id="IPR045864">
    <property type="entry name" value="aa-tRNA-synth_II/BPL/LPL"/>
</dbReference>
<proteinExistence type="inferred from homology"/>
<dbReference type="InterPro" id="IPR019544">
    <property type="entry name" value="Tetratricopeptide_SHNi-TPR_dom"/>
</dbReference>
<dbReference type="GO" id="GO:0006434">
    <property type="term" value="P:seryl-tRNA aminoacylation"/>
    <property type="evidence" value="ECO:0007669"/>
    <property type="project" value="InterPro"/>
</dbReference>
<dbReference type="GO" id="GO:0004828">
    <property type="term" value="F:serine-tRNA ligase activity"/>
    <property type="evidence" value="ECO:0007669"/>
    <property type="project" value="UniProtKB-EC"/>
</dbReference>
<evidence type="ECO:0000256" key="9">
    <source>
        <dbReference type="ARBA" id="ARBA00034892"/>
    </source>
</evidence>
<dbReference type="InterPro" id="IPR033729">
    <property type="entry name" value="SerRS_core"/>
</dbReference>
<feature type="region of interest" description="Disordered" evidence="10">
    <location>
        <begin position="120"/>
        <end position="217"/>
    </location>
</feature>
<dbReference type="NCBIfam" id="TIGR00414">
    <property type="entry name" value="serS"/>
    <property type="match status" value="1"/>
</dbReference>
<evidence type="ECO:0000256" key="7">
    <source>
        <dbReference type="ARBA" id="ARBA00023146"/>
    </source>
</evidence>
<comment type="caution">
    <text evidence="12">The sequence shown here is derived from an EMBL/GenBank/DDBJ whole genome shotgun (WGS) entry which is preliminary data.</text>
</comment>
<dbReference type="UniPathway" id="UPA00906">
    <property type="reaction ID" value="UER00895"/>
</dbReference>
<evidence type="ECO:0000256" key="5">
    <source>
        <dbReference type="ARBA" id="ARBA00022840"/>
    </source>
</evidence>
<evidence type="ECO:0000256" key="6">
    <source>
        <dbReference type="ARBA" id="ARBA00022917"/>
    </source>
</evidence>
<reference evidence="13" key="2">
    <citation type="journal article" date="2019" name="Mol. Plant Microbe Interact.">
        <title>Genome sequence resources for four phytopathogenic fungi from the Colletotrichum orbiculare species complex.</title>
        <authorList>
            <person name="Gan P."/>
            <person name="Tsushima A."/>
            <person name="Narusaka M."/>
            <person name="Narusaka Y."/>
            <person name="Takano Y."/>
            <person name="Kubo Y."/>
            <person name="Shirasu K."/>
        </authorList>
    </citation>
    <scope>GENOME REANNOTATION</scope>
    <source>
        <strain evidence="13">104-T / ATCC 96160 / CBS 514.97 / LARS 414 / MAFF 240422</strain>
    </source>
</reference>
<gene>
    <name evidence="12" type="ORF">Cob_v000428</name>
</gene>
<dbReference type="SMART" id="SM00028">
    <property type="entry name" value="TPR"/>
    <property type="match status" value="2"/>
</dbReference>
<dbReference type="InterPro" id="IPR010978">
    <property type="entry name" value="tRNA-bd_arm"/>
</dbReference>
<evidence type="ECO:0000259" key="11">
    <source>
        <dbReference type="PROSITE" id="PS50862"/>
    </source>
</evidence>
<dbReference type="Proteomes" id="UP000014480">
    <property type="component" value="Unassembled WGS sequence"/>
</dbReference>
<dbReference type="PROSITE" id="PS50862">
    <property type="entry name" value="AA_TRNA_LIGASE_II"/>
    <property type="match status" value="1"/>
</dbReference>
<dbReference type="InterPro" id="IPR019734">
    <property type="entry name" value="TPR_rpt"/>
</dbReference>
<feature type="region of interest" description="Disordered" evidence="10">
    <location>
        <begin position="455"/>
        <end position="503"/>
    </location>
</feature>
<evidence type="ECO:0000256" key="3">
    <source>
        <dbReference type="ARBA" id="ARBA00022598"/>
    </source>
</evidence>
<feature type="region of interest" description="Disordered" evidence="10">
    <location>
        <begin position="608"/>
        <end position="633"/>
    </location>
</feature>
<feature type="compositionally biased region" description="Acidic residues" evidence="10">
    <location>
        <begin position="195"/>
        <end position="217"/>
    </location>
</feature>
<keyword evidence="4" id="KW-0547">Nucleotide-binding</keyword>
<dbReference type="Gene3D" id="3.30.930.10">
    <property type="entry name" value="Bira Bifunctional Protein, Domain 2"/>
    <property type="match status" value="1"/>
</dbReference>
<dbReference type="FunFam" id="3.30.930.10:FF:000026">
    <property type="entry name" value="Seryl-tRNA synthetase, cytoplasmic"/>
    <property type="match status" value="1"/>
</dbReference>
<feature type="compositionally biased region" description="Basic and acidic residues" evidence="10">
    <location>
        <begin position="457"/>
        <end position="473"/>
    </location>
</feature>
<dbReference type="Gene3D" id="1.10.287.40">
    <property type="entry name" value="Serine-tRNA synthetase, tRNA binding domain"/>
    <property type="match status" value="1"/>
</dbReference>
<dbReference type="InterPro" id="IPR015866">
    <property type="entry name" value="Ser-tRNA-synth_1_N"/>
</dbReference>
<dbReference type="Pfam" id="PF00587">
    <property type="entry name" value="tRNA-synt_2b"/>
    <property type="match status" value="1"/>
</dbReference>
<dbReference type="SUPFAM" id="SSF55681">
    <property type="entry name" value="Class II aaRS and biotin synthetases"/>
    <property type="match status" value="1"/>
</dbReference>
<evidence type="ECO:0000256" key="10">
    <source>
        <dbReference type="SAM" id="MobiDB-lite"/>
    </source>
</evidence>
<accession>A0A484G6X2</accession>
<dbReference type="CDD" id="cd00770">
    <property type="entry name" value="SerRS_core"/>
    <property type="match status" value="1"/>
</dbReference>